<feature type="coiled-coil region" evidence="7">
    <location>
        <begin position="118"/>
        <end position="145"/>
    </location>
</feature>
<evidence type="ECO:0000256" key="4">
    <source>
        <dbReference type="ARBA" id="ARBA00022801"/>
    </source>
</evidence>
<organism evidence="9 10">
    <name type="scientific">Hoylesella timonensis</name>
    <dbReference type="NCBI Taxonomy" id="386414"/>
    <lineage>
        <taxon>Bacteria</taxon>
        <taxon>Pseudomonadati</taxon>
        <taxon>Bacteroidota</taxon>
        <taxon>Bacteroidia</taxon>
        <taxon>Bacteroidales</taxon>
        <taxon>Prevotellaceae</taxon>
        <taxon>Hoylesella</taxon>
    </lineage>
</organism>
<keyword evidence="7" id="KW-0175">Coiled coil</keyword>
<dbReference type="PRINTS" id="PR00127">
    <property type="entry name" value="CLPPROTEASEP"/>
</dbReference>
<gene>
    <name evidence="9" type="ORF">BFS16_00530</name>
</gene>
<dbReference type="InterPro" id="IPR001907">
    <property type="entry name" value="ClpP"/>
</dbReference>
<dbReference type="GO" id="GO:0004176">
    <property type="term" value="F:ATP-dependent peptidase activity"/>
    <property type="evidence" value="ECO:0007669"/>
    <property type="project" value="InterPro"/>
</dbReference>
<dbReference type="GO" id="GO:0051117">
    <property type="term" value="F:ATPase binding"/>
    <property type="evidence" value="ECO:0007669"/>
    <property type="project" value="TreeGrafter"/>
</dbReference>
<evidence type="ECO:0000256" key="1">
    <source>
        <dbReference type="ARBA" id="ARBA00007039"/>
    </source>
</evidence>
<evidence type="ECO:0000256" key="5">
    <source>
        <dbReference type="ARBA" id="ARBA00022825"/>
    </source>
</evidence>
<feature type="coiled-coil region" evidence="7">
    <location>
        <begin position="310"/>
        <end position="337"/>
    </location>
</feature>
<reference evidence="9 10" key="1">
    <citation type="submission" date="2017-03" db="EMBL/GenBank/DDBJ databases">
        <authorList>
            <person name="Afonso C.L."/>
            <person name="Miller P.J."/>
            <person name="Scott M.A."/>
            <person name="Spackman E."/>
            <person name="Goraichik I."/>
            <person name="Dimitrov K.M."/>
            <person name="Suarez D.L."/>
            <person name="Swayne D.E."/>
        </authorList>
    </citation>
    <scope>NUCLEOTIDE SEQUENCE [LARGE SCALE GENOMIC DNA]</scope>
    <source>
        <strain evidence="9 10">DNF00076</strain>
    </source>
</reference>
<accession>A0A2K0XPG4</accession>
<comment type="caution">
    <text evidence="9">The sequence shown here is derived from an EMBL/GenBank/DDBJ whole genome shotgun (WGS) entry which is preliminary data.</text>
</comment>
<proteinExistence type="inferred from homology"/>
<dbReference type="InterPro" id="IPR023562">
    <property type="entry name" value="ClpP/TepA"/>
</dbReference>
<evidence type="ECO:0000256" key="3">
    <source>
        <dbReference type="ARBA" id="ARBA00022670"/>
    </source>
</evidence>
<keyword evidence="3" id="KW-0645">Protease</keyword>
<keyword evidence="2" id="KW-0963">Cytoplasm</keyword>
<dbReference type="Pfam" id="PF00574">
    <property type="entry name" value="CLP_protease"/>
    <property type="match status" value="1"/>
</dbReference>
<dbReference type="GO" id="GO:0004252">
    <property type="term" value="F:serine-type endopeptidase activity"/>
    <property type="evidence" value="ECO:0007669"/>
    <property type="project" value="InterPro"/>
</dbReference>
<sequence>MAVLKIYNDIVDDQEKLILQEIGADATTFSDIRDFISNLSAEDPDIDIRLHCDGGDCVEGWSIYDALRQTNKKISATVEGKCSSIATIILLAAPRERRFAYRNASICIHNPALAGYEVNSDRLTYDELEQQAKKMNDLASQLRVETGKLLDLYVERTGSDRQVLSDLMNKDIYIDMQTAVALGFIGSILPEMNDSKKKFTFKNIKKMAKGKIECDASAVKRVCSLFGVEKIEDLNDMKILDQYIVSSSGEGFTVEREEGDPQVGDIAYPDGDYVMDDGSHVIVQNGVITDITRTDDDVEPVEPSGDEPTLEQKQAIIDNLQAQIDDFKAQIAKKDEEITALKGSQPTEEQRDILTIIAKAGGKKWLDKVTSMKSTFTPKNRQFVAHKTPGQGDGGETKTQRMIREAKEANAKKRNRKME</sequence>
<dbReference type="Gene3D" id="3.90.226.10">
    <property type="entry name" value="2-enoyl-CoA Hydratase, Chain A, domain 1"/>
    <property type="match status" value="1"/>
</dbReference>
<name>A0A2K0XPG4_9BACT</name>
<dbReference type="SUPFAM" id="SSF52096">
    <property type="entry name" value="ClpP/crotonase"/>
    <property type="match status" value="1"/>
</dbReference>
<dbReference type="InterPro" id="IPR029045">
    <property type="entry name" value="ClpP/crotonase-like_dom_sf"/>
</dbReference>
<feature type="region of interest" description="Disordered" evidence="8">
    <location>
        <begin position="381"/>
        <end position="400"/>
    </location>
</feature>
<evidence type="ECO:0000313" key="10">
    <source>
        <dbReference type="Proteomes" id="UP000236634"/>
    </source>
</evidence>
<dbReference type="Proteomes" id="UP000236634">
    <property type="component" value="Unassembled WGS sequence"/>
</dbReference>
<dbReference type="GO" id="GO:0009368">
    <property type="term" value="C:endopeptidase Clp complex"/>
    <property type="evidence" value="ECO:0007669"/>
    <property type="project" value="TreeGrafter"/>
</dbReference>
<comment type="similarity">
    <text evidence="1 6">Belongs to the peptidase S14 family.</text>
</comment>
<evidence type="ECO:0000256" key="7">
    <source>
        <dbReference type="SAM" id="Coils"/>
    </source>
</evidence>
<dbReference type="EMBL" id="NBAX01000001">
    <property type="protein sequence ID" value="PNP96404.1"/>
    <property type="molecule type" value="Genomic_DNA"/>
</dbReference>
<evidence type="ECO:0000256" key="8">
    <source>
        <dbReference type="SAM" id="MobiDB-lite"/>
    </source>
</evidence>
<evidence type="ECO:0000313" key="9">
    <source>
        <dbReference type="EMBL" id="PNP96404.1"/>
    </source>
</evidence>
<dbReference type="AlphaFoldDB" id="A0A2K0XPG4"/>
<evidence type="ECO:0000256" key="2">
    <source>
        <dbReference type="ARBA" id="ARBA00022490"/>
    </source>
</evidence>
<keyword evidence="5" id="KW-0720">Serine protease</keyword>
<keyword evidence="4" id="KW-0378">Hydrolase</keyword>
<dbReference type="GO" id="GO:0006515">
    <property type="term" value="P:protein quality control for misfolded or incompletely synthesized proteins"/>
    <property type="evidence" value="ECO:0007669"/>
    <property type="project" value="TreeGrafter"/>
</dbReference>
<dbReference type="PANTHER" id="PTHR10381">
    <property type="entry name" value="ATP-DEPENDENT CLP PROTEASE PROTEOLYTIC SUBUNIT"/>
    <property type="match status" value="1"/>
</dbReference>
<evidence type="ECO:0000256" key="6">
    <source>
        <dbReference type="RuleBase" id="RU003567"/>
    </source>
</evidence>
<protein>
    <recommendedName>
        <fullName evidence="6">ATP-dependent Clp protease proteolytic subunit</fullName>
    </recommendedName>
</protein>
<dbReference type="RefSeq" id="WP_103002357.1">
    <property type="nucleotide sequence ID" value="NZ_NBAX01000001.1"/>
</dbReference>
<dbReference type="PANTHER" id="PTHR10381:SF70">
    <property type="entry name" value="ATP-DEPENDENT CLP PROTEASE PROTEOLYTIC SUBUNIT"/>
    <property type="match status" value="1"/>
</dbReference>